<evidence type="ECO:0000313" key="4">
    <source>
        <dbReference type="Proteomes" id="UP000648352"/>
    </source>
</evidence>
<feature type="transmembrane region" description="Helical" evidence="1">
    <location>
        <begin position="63"/>
        <end position="81"/>
    </location>
</feature>
<dbReference type="Pfam" id="PF20182">
    <property type="entry name" value="DUF6545"/>
    <property type="match status" value="1"/>
</dbReference>
<accession>A0ABR8S5F5</accession>
<sequence length="338" mass="36351">MIQTLVAALMWVLVASLLVLRRGRTDRSITYSALTIAIAMTLNVDAVYVIVDRVLGATNLATLLSDGLLMIGLFFLGRAAMKAGEYRPRLVRAAVGRSALSIALLGATVAFMLIERGSTTVNFMIDLGAQLWAATYSIIAFTYCGIVVAAMLALATRQFRLGAGIQRIPPALLLIGSASGVALCVVVIVMDVAHISGNLELMNAVGATYGPLSLLAFVFLCAGFVGQPMVRYVRDRARRAQAAEMVRELEPLWRRATLVRPGLSGTNSLGSSLDDPEVRLHREIVEIRDAMIDPRVSFEVTGPDRALLERAEAHLLGADARGALESVHGRPARERGQV</sequence>
<feature type="domain" description="DUF6545" evidence="2">
    <location>
        <begin position="241"/>
        <end position="313"/>
    </location>
</feature>
<keyword evidence="4" id="KW-1185">Reference proteome</keyword>
<feature type="transmembrane region" description="Helical" evidence="1">
    <location>
        <begin position="93"/>
        <end position="114"/>
    </location>
</feature>
<evidence type="ECO:0000313" key="3">
    <source>
        <dbReference type="EMBL" id="MBD7958716.1"/>
    </source>
</evidence>
<feature type="transmembrane region" description="Helical" evidence="1">
    <location>
        <begin position="209"/>
        <end position="230"/>
    </location>
</feature>
<organism evidence="3 4">
    <name type="scientific">Microbacterium pullorum</name>
    <dbReference type="NCBI Taxonomy" id="2762236"/>
    <lineage>
        <taxon>Bacteria</taxon>
        <taxon>Bacillati</taxon>
        <taxon>Actinomycetota</taxon>
        <taxon>Actinomycetes</taxon>
        <taxon>Micrococcales</taxon>
        <taxon>Microbacteriaceae</taxon>
        <taxon>Microbacterium</taxon>
    </lineage>
</organism>
<reference evidence="3 4" key="1">
    <citation type="submission" date="2020-08" db="EMBL/GenBank/DDBJ databases">
        <title>A Genomic Blueprint of the Chicken Gut Microbiome.</title>
        <authorList>
            <person name="Gilroy R."/>
            <person name="Ravi A."/>
            <person name="Getino M."/>
            <person name="Pursley I."/>
            <person name="Horton D.L."/>
            <person name="Alikhan N.-F."/>
            <person name="Baker D."/>
            <person name="Gharbi K."/>
            <person name="Hall N."/>
            <person name="Watson M."/>
            <person name="Adriaenssens E.M."/>
            <person name="Foster-Nyarko E."/>
            <person name="Jarju S."/>
            <person name="Secka A."/>
            <person name="Antonio M."/>
            <person name="Oren A."/>
            <person name="Chaudhuri R."/>
            <person name="La Ragione R.M."/>
            <person name="Hildebrand F."/>
            <person name="Pallen M.J."/>
        </authorList>
    </citation>
    <scope>NUCLEOTIDE SEQUENCE [LARGE SCALE GENOMIC DNA]</scope>
    <source>
        <strain evidence="3 4">Sa4CUA7</strain>
    </source>
</reference>
<dbReference type="Proteomes" id="UP000648352">
    <property type="component" value="Unassembled WGS sequence"/>
</dbReference>
<name>A0ABR8S5F5_9MICO</name>
<feature type="transmembrane region" description="Helical" evidence="1">
    <location>
        <begin position="168"/>
        <end position="189"/>
    </location>
</feature>
<protein>
    <recommendedName>
        <fullName evidence="2">DUF6545 domain-containing protein</fullName>
    </recommendedName>
</protein>
<feature type="transmembrane region" description="Helical" evidence="1">
    <location>
        <begin position="6"/>
        <end position="22"/>
    </location>
</feature>
<keyword evidence="1" id="KW-0812">Transmembrane</keyword>
<dbReference type="InterPro" id="IPR046675">
    <property type="entry name" value="DUF6545"/>
</dbReference>
<keyword evidence="1" id="KW-1133">Transmembrane helix</keyword>
<feature type="transmembrane region" description="Helical" evidence="1">
    <location>
        <begin position="29"/>
        <end position="51"/>
    </location>
</feature>
<comment type="caution">
    <text evidence="3">The sequence shown here is derived from an EMBL/GenBank/DDBJ whole genome shotgun (WGS) entry which is preliminary data.</text>
</comment>
<dbReference type="RefSeq" id="WP_191719916.1">
    <property type="nucleotide sequence ID" value="NZ_JACSQP010000012.1"/>
</dbReference>
<gene>
    <name evidence="3" type="ORF">H9651_13810</name>
</gene>
<feature type="transmembrane region" description="Helical" evidence="1">
    <location>
        <begin position="134"/>
        <end position="156"/>
    </location>
</feature>
<keyword evidence="1" id="KW-0472">Membrane</keyword>
<dbReference type="EMBL" id="JACSQP010000012">
    <property type="protein sequence ID" value="MBD7958716.1"/>
    <property type="molecule type" value="Genomic_DNA"/>
</dbReference>
<evidence type="ECO:0000259" key="2">
    <source>
        <dbReference type="Pfam" id="PF20182"/>
    </source>
</evidence>
<evidence type="ECO:0000256" key="1">
    <source>
        <dbReference type="SAM" id="Phobius"/>
    </source>
</evidence>
<proteinExistence type="predicted"/>